<protein>
    <submittedName>
        <fullName evidence="2">Uncharacterized protein</fullName>
    </submittedName>
</protein>
<evidence type="ECO:0000256" key="1">
    <source>
        <dbReference type="SAM" id="MobiDB-lite"/>
    </source>
</evidence>
<dbReference type="Proteomes" id="UP001159363">
    <property type="component" value="Chromosome 1"/>
</dbReference>
<accession>A0ABQ9IQ40</accession>
<sequence length="94" mass="10739">MLEGNIVRRNVIHIRKSKVLHMPREVTPVLMEVDYETKSVGDEFHTGSEQLRQSPCSSPSEPDFRGFEPSMSAADECNTTRSRRVVKPVKRLNL</sequence>
<feature type="compositionally biased region" description="Polar residues" evidence="1">
    <location>
        <begin position="47"/>
        <end position="60"/>
    </location>
</feature>
<evidence type="ECO:0000313" key="3">
    <source>
        <dbReference type="Proteomes" id="UP001159363"/>
    </source>
</evidence>
<evidence type="ECO:0000313" key="2">
    <source>
        <dbReference type="EMBL" id="KAJ8898360.1"/>
    </source>
</evidence>
<reference evidence="2 3" key="1">
    <citation type="submission" date="2023-02" db="EMBL/GenBank/DDBJ databases">
        <title>LHISI_Scaffold_Assembly.</title>
        <authorList>
            <person name="Stuart O.P."/>
            <person name="Cleave R."/>
            <person name="Magrath M.J.L."/>
            <person name="Mikheyev A.S."/>
        </authorList>
    </citation>
    <scope>NUCLEOTIDE SEQUENCE [LARGE SCALE GENOMIC DNA]</scope>
    <source>
        <strain evidence="2">Daus_M_001</strain>
        <tissue evidence="2">Leg muscle</tissue>
    </source>
</reference>
<feature type="region of interest" description="Disordered" evidence="1">
    <location>
        <begin position="45"/>
        <end position="64"/>
    </location>
</feature>
<organism evidence="2 3">
    <name type="scientific">Dryococelus australis</name>
    <dbReference type="NCBI Taxonomy" id="614101"/>
    <lineage>
        <taxon>Eukaryota</taxon>
        <taxon>Metazoa</taxon>
        <taxon>Ecdysozoa</taxon>
        <taxon>Arthropoda</taxon>
        <taxon>Hexapoda</taxon>
        <taxon>Insecta</taxon>
        <taxon>Pterygota</taxon>
        <taxon>Neoptera</taxon>
        <taxon>Polyneoptera</taxon>
        <taxon>Phasmatodea</taxon>
        <taxon>Verophasmatodea</taxon>
        <taxon>Anareolatae</taxon>
        <taxon>Phasmatidae</taxon>
        <taxon>Eurycanthinae</taxon>
        <taxon>Dryococelus</taxon>
    </lineage>
</organism>
<keyword evidence="3" id="KW-1185">Reference proteome</keyword>
<comment type="caution">
    <text evidence="2">The sequence shown here is derived from an EMBL/GenBank/DDBJ whole genome shotgun (WGS) entry which is preliminary data.</text>
</comment>
<name>A0ABQ9IQ40_9NEOP</name>
<gene>
    <name evidence="2" type="ORF">PR048_003720</name>
</gene>
<proteinExistence type="predicted"/>
<dbReference type="EMBL" id="JARBHB010000001">
    <property type="protein sequence ID" value="KAJ8898360.1"/>
    <property type="molecule type" value="Genomic_DNA"/>
</dbReference>